<dbReference type="GO" id="GO:0140662">
    <property type="term" value="F:ATP-dependent protein folding chaperone"/>
    <property type="evidence" value="ECO:0007669"/>
    <property type="project" value="InterPro"/>
</dbReference>
<feature type="non-terminal residue" evidence="5">
    <location>
        <position position="156"/>
    </location>
</feature>
<dbReference type="SUPFAM" id="SSF55874">
    <property type="entry name" value="ATPase domain of HSP90 chaperone/DNA topoisomerase II/histidine kinase"/>
    <property type="match status" value="1"/>
</dbReference>
<proteinExistence type="inferred from homology"/>
<accession>A0A835GZI0</accession>
<dbReference type="EMBL" id="JADFTS010000009">
    <property type="protein sequence ID" value="KAF9588783.1"/>
    <property type="molecule type" value="Genomic_DNA"/>
</dbReference>
<dbReference type="InterPro" id="IPR036890">
    <property type="entry name" value="HATPase_C_sf"/>
</dbReference>
<reference evidence="5 6" key="1">
    <citation type="submission" date="2020-10" db="EMBL/GenBank/DDBJ databases">
        <title>The Coptis chinensis genome and diversification of protoberbering-type alkaloids.</title>
        <authorList>
            <person name="Wang B."/>
            <person name="Shu S."/>
            <person name="Song C."/>
            <person name="Liu Y."/>
        </authorList>
    </citation>
    <scope>NUCLEOTIDE SEQUENCE [LARGE SCALE GENOMIC DNA]</scope>
    <source>
        <strain evidence="5">HL-2020</strain>
        <tissue evidence="5">Leaf</tissue>
    </source>
</reference>
<keyword evidence="6" id="KW-1185">Reference proteome</keyword>
<evidence type="ECO:0000256" key="3">
    <source>
        <dbReference type="ARBA" id="ARBA00022840"/>
    </source>
</evidence>
<gene>
    <name evidence="5" type="ORF">IFM89_015510</name>
</gene>
<keyword evidence="4" id="KW-0143">Chaperone</keyword>
<comment type="similarity">
    <text evidence="1">Belongs to the heat shock protein 90 family.</text>
</comment>
<evidence type="ECO:0000256" key="4">
    <source>
        <dbReference type="ARBA" id="ARBA00023186"/>
    </source>
</evidence>
<dbReference type="PRINTS" id="PR00775">
    <property type="entry name" value="HEATSHOCK90"/>
</dbReference>
<evidence type="ECO:0000256" key="2">
    <source>
        <dbReference type="ARBA" id="ARBA00022741"/>
    </source>
</evidence>
<dbReference type="GO" id="GO:0005524">
    <property type="term" value="F:ATP binding"/>
    <property type="evidence" value="ECO:0007669"/>
    <property type="project" value="UniProtKB-KW"/>
</dbReference>
<dbReference type="AlphaFoldDB" id="A0A835GZI0"/>
<dbReference type="Gene3D" id="3.30.565.10">
    <property type="entry name" value="Histidine kinase-like ATPase, C-terminal domain"/>
    <property type="match status" value="1"/>
</dbReference>
<protein>
    <submittedName>
        <fullName evidence="5">Uncharacterized protein</fullName>
    </submittedName>
</protein>
<dbReference type="GO" id="GO:0016887">
    <property type="term" value="F:ATP hydrolysis activity"/>
    <property type="evidence" value="ECO:0007669"/>
    <property type="project" value="InterPro"/>
</dbReference>
<comment type="caution">
    <text evidence="5">The sequence shown here is derived from an EMBL/GenBank/DDBJ whole genome shotgun (WGS) entry which is preliminary data.</text>
</comment>
<dbReference type="PANTHER" id="PTHR11528">
    <property type="entry name" value="HEAT SHOCK PROTEIN 90 FAMILY MEMBER"/>
    <property type="match status" value="1"/>
</dbReference>
<evidence type="ECO:0000313" key="6">
    <source>
        <dbReference type="Proteomes" id="UP000631114"/>
    </source>
</evidence>
<dbReference type="GO" id="GO:0051082">
    <property type="term" value="F:unfolded protein binding"/>
    <property type="evidence" value="ECO:0007669"/>
    <property type="project" value="InterPro"/>
</dbReference>
<dbReference type="Proteomes" id="UP000631114">
    <property type="component" value="Unassembled WGS sequence"/>
</dbReference>
<sequence>YCTSVCCSIYLCWACVFCSKALDSIRFKSLTDKSKLDSQPEMFIHIVPDKSNNTLSIIDSGFDMTKSDLVSNLGNVARSGTKEFMEALAAGADMSMVGLFGVGIYSTYLVSEKVIVVSKHNMMTNNTSGNLKLVALSQSQEILVRALAGVQRSHSI</sequence>
<dbReference type="InterPro" id="IPR020575">
    <property type="entry name" value="Hsp90_N"/>
</dbReference>
<organism evidence="5 6">
    <name type="scientific">Coptis chinensis</name>
    <dbReference type="NCBI Taxonomy" id="261450"/>
    <lineage>
        <taxon>Eukaryota</taxon>
        <taxon>Viridiplantae</taxon>
        <taxon>Streptophyta</taxon>
        <taxon>Embryophyta</taxon>
        <taxon>Tracheophyta</taxon>
        <taxon>Spermatophyta</taxon>
        <taxon>Magnoliopsida</taxon>
        <taxon>Ranunculales</taxon>
        <taxon>Ranunculaceae</taxon>
        <taxon>Coptidoideae</taxon>
        <taxon>Coptis</taxon>
    </lineage>
</organism>
<name>A0A835GZI0_9MAGN</name>
<evidence type="ECO:0000313" key="5">
    <source>
        <dbReference type="EMBL" id="KAF9588783.1"/>
    </source>
</evidence>
<keyword evidence="2" id="KW-0547">Nucleotide-binding</keyword>
<keyword evidence="3" id="KW-0067">ATP-binding</keyword>
<dbReference type="OrthoDB" id="28737at2759"/>
<evidence type="ECO:0000256" key="1">
    <source>
        <dbReference type="ARBA" id="ARBA00008239"/>
    </source>
</evidence>
<dbReference type="InterPro" id="IPR001404">
    <property type="entry name" value="Hsp90_fam"/>
</dbReference>